<gene>
    <name evidence="1" type="ORF">SLEP1_g35138</name>
</gene>
<protein>
    <submittedName>
        <fullName evidence="1">Uncharacterized protein</fullName>
    </submittedName>
</protein>
<dbReference type="Proteomes" id="UP001054252">
    <property type="component" value="Unassembled WGS sequence"/>
</dbReference>
<proteinExistence type="predicted"/>
<dbReference type="InterPro" id="IPR055296">
    <property type="entry name" value="SRL2-like"/>
</dbReference>
<sequence>MASHCESLLMGKQLKMSRLASAHLRQESLFNVYFYPPEESKAGNPFLDQNLTTISIEPVRTVSMLYVTEYPPLPPLFQLPSSSPYDKFLKAADVDSTEVQKLLTS</sequence>
<dbReference type="PANTHER" id="PTHR46087">
    <property type="entry name" value="PUTATIVE, EXPRESSED-RELATED"/>
    <property type="match status" value="1"/>
</dbReference>
<organism evidence="1 2">
    <name type="scientific">Rubroshorea leprosula</name>
    <dbReference type="NCBI Taxonomy" id="152421"/>
    <lineage>
        <taxon>Eukaryota</taxon>
        <taxon>Viridiplantae</taxon>
        <taxon>Streptophyta</taxon>
        <taxon>Embryophyta</taxon>
        <taxon>Tracheophyta</taxon>
        <taxon>Spermatophyta</taxon>
        <taxon>Magnoliopsida</taxon>
        <taxon>eudicotyledons</taxon>
        <taxon>Gunneridae</taxon>
        <taxon>Pentapetalae</taxon>
        <taxon>rosids</taxon>
        <taxon>malvids</taxon>
        <taxon>Malvales</taxon>
        <taxon>Dipterocarpaceae</taxon>
        <taxon>Rubroshorea</taxon>
    </lineage>
</organism>
<dbReference type="PANTHER" id="PTHR46087:SF9">
    <property type="entry name" value="ARM REPEAT SUPERFAMILY PROTEIN"/>
    <property type="match status" value="1"/>
</dbReference>
<accession>A0AAV5KMA1</accession>
<name>A0AAV5KMA1_9ROSI</name>
<comment type="caution">
    <text evidence="1">The sequence shown here is derived from an EMBL/GenBank/DDBJ whole genome shotgun (WGS) entry which is preliminary data.</text>
</comment>
<evidence type="ECO:0000313" key="1">
    <source>
        <dbReference type="EMBL" id="GKV25744.1"/>
    </source>
</evidence>
<evidence type="ECO:0000313" key="2">
    <source>
        <dbReference type="Proteomes" id="UP001054252"/>
    </source>
</evidence>
<reference evidence="1 2" key="1">
    <citation type="journal article" date="2021" name="Commun. Biol.">
        <title>The genome of Shorea leprosula (Dipterocarpaceae) highlights the ecological relevance of drought in aseasonal tropical rainforests.</title>
        <authorList>
            <person name="Ng K.K.S."/>
            <person name="Kobayashi M.J."/>
            <person name="Fawcett J.A."/>
            <person name="Hatakeyama M."/>
            <person name="Paape T."/>
            <person name="Ng C.H."/>
            <person name="Ang C.C."/>
            <person name="Tnah L.H."/>
            <person name="Lee C.T."/>
            <person name="Nishiyama T."/>
            <person name="Sese J."/>
            <person name="O'Brien M.J."/>
            <person name="Copetti D."/>
            <person name="Mohd Noor M.I."/>
            <person name="Ong R.C."/>
            <person name="Putra M."/>
            <person name="Sireger I.Z."/>
            <person name="Indrioko S."/>
            <person name="Kosugi Y."/>
            <person name="Izuno A."/>
            <person name="Isagi Y."/>
            <person name="Lee S.L."/>
            <person name="Shimizu K.K."/>
        </authorList>
    </citation>
    <scope>NUCLEOTIDE SEQUENCE [LARGE SCALE GENOMIC DNA]</scope>
    <source>
        <strain evidence="1">214</strain>
    </source>
</reference>
<keyword evidence="2" id="KW-1185">Reference proteome</keyword>
<dbReference type="EMBL" id="BPVZ01000070">
    <property type="protein sequence ID" value="GKV25744.1"/>
    <property type="molecule type" value="Genomic_DNA"/>
</dbReference>
<dbReference type="AlphaFoldDB" id="A0AAV5KMA1"/>